<dbReference type="InterPro" id="IPR008042">
    <property type="entry name" value="Retrotrans_Pao"/>
</dbReference>
<dbReference type="Pfam" id="PF17921">
    <property type="entry name" value="Integrase_H2C2"/>
    <property type="match status" value="1"/>
</dbReference>
<dbReference type="InterPro" id="IPR012337">
    <property type="entry name" value="RNaseH-like_sf"/>
</dbReference>
<dbReference type="SUPFAM" id="SSF50630">
    <property type="entry name" value="Acid proteases"/>
    <property type="match status" value="1"/>
</dbReference>
<dbReference type="InterPro" id="IPR021109">
    <property type="entry name" value="Peptidase_aspartic_dom_sf"/>
</dbReference>
<keyword evidence="3" id="KW-1185">Reference proteome</keyword>
<evidence type="ECO:0000313" key="2">
    <source>
        <dbReference type="EMBL" id="CAH2084582.1"/>
    </source>
</evidence>
<organism evidence="2 3">
    <name type="scientific">Euphydryas editha</name>
    <name type="common">Edith's checkerspot</name>
    <dbReference type="NCBI Taxonomy" id="104508"/>
    <lineage>
        <taxon>Eukaryota</taxon>
        <taxon>Metazoa</taxon>
        <taxon>Ecdysozoa</taxon>
        <taxon>Arthropoda</taxon>
        <taxon>Hexapoda</taxon>
        <taxon>Insecta</taxon>
        <taxon>Pterygota</taxon>
        <taxon>Neoptera</taxon>
        <taxon>Endopterygota</taxon>
        <taxon>Lepidoptera</taxon>
        <taxon>Glossata</taxon>
        <taxon>Ditrysia</taxon>
        <taxon>Papilionoidea</taxon>
        <taxon>Nymphalidae</taxon>
        <taxon>Nymphalinae</taxon>
        <taxon>Euphydryas</taxon>
    </lineage>
</organism>
<dbReference type="GO" id="GO:0042575">
    <property type="term" value="C:DNA polymerase complex"/>
    <property type="evidence" value="ECO:0007669"/>
    <property type="project" value="UniProtKB-ARBA"/>
</dbReference>
<dbReference type="PROSITE" id="PS50994">
    <property type="entry name" value="INTEGRASE"/>
    <property type="match status" value="1"/>
</dbReference>
<proteinExistence type="predicted"/>
<protein>
    <recommendedName>
        <fullName evidence="1">Integrase catalytic domain-containing protein</fullName>
    </recommendedName>
</protein>
<evidence type="ECO:0000259" key="1">
    <source>
        <dbReference type="PROSITE" id="PS50994"/>
    </source>
</evidence>
<accession>A0AAU9TET2</accession>
<dbReference type="Gene3D" id="3.30.420.10">
    <property type="entry name" value="Ribonuclease H-like superfamily/Ribonuclease H"/>
    <property type="match status" value="1"/>
</dbReference>
<dbReference type="GO" id="GO:0071897">
    <property type="term" value="P:DNA biosynthetic process"/>
    <property type="evidence" value="ECO:0007669"/>
    <property type="project" value="UniProtKB-ARBA"/>
</dbReference>
<dbReference type="SUPFAM" id="SSF56672">
    <property type="entry name" value="DNA/RNA polymerases"/>
    <property type="match status" value="1"/>
</dbReference>
<dbReference type="InterPro" id="IPR036397">
    <property type="entry name" value="RNaseH_sf"/>
</dbReference>
<gene>
    <name evidence="2" type="ORF">EEDITHA_LOCUS1137</name>
</gene>
<dbReference type="SUPFAM" id="SSF53098">
    <property type="entry name" value="Ribonuclease H-like"/>
    <property type="match status" value="1"/>
</dbReference>
<reference evidence="2" key="1">
    <citation type="submission" date="2022-03" db="EMBL/GenBank/DDBJ databases">
        <authorList>
            <person name="Tunstrom K."/>
        </authorList>
    </citation>
    <scope>NUCLEOTIDE SEQUENCE</scope>
</reference>
<dbReference type="PANTHER" id="PTHR47331:SF5">
    <property type="entry name" value="RIBONUCLEASE H"/>
    <property type="match status" value="1"/>
</dbReference>
<dbReference type="GO" id="GO:0003676">
    <property type="term" value="F:nucleic acid binding"/>
    <property type="evidence" value="ECO:0007669"/>
    <property type="project" value="InterPro"/>
</dbReference>
<dbReference type="InterPro" id="IPR041588">
    <property type="entry name" value="Integrase_H2C2"/>
</dbReference>
<dbReference type="Pfam" id="PF18701">
    <property type="entry name" value="DUF5641"/>
    <property type="match status" value="1"/>
</dbReference>
<dbReference type="InterPro" id="IPR001584">
    <property type="entry name" value="Integrase_cat-core"/>
</dbReference>
<dbReference type="Pfam" id="PF05380">
    <property type="entry name" value="Peptidase_A17"/>
    <property type="match status" value="1"/>
</dbReference>
<comment type="caution">
    <text evidence="2">The sequence shown here is derived from an EMBL/GenBank/DDBJ whole genome shotgun (WGS) entry which is preliminary data.</text>
</comment>
<dbReference type="PANTHER" id="PTHR47331">
    <property type="entry name" value="PHD-TYPE DOMAIN-CONTAINING PROTEIN"/>
    <property type="match status" value="1"/>
</dbReference>
<dbReference type="InterPro" id="IPR043502">
    <property type="entry name" value="DNA/RNA_pol_sf"/>
</dbReference>
<dbReference type="InterPro" id="IPR040676">
    <property type="entry name" value="DUF5641"/>
</dbReference>
<feature type="domain" description="Integrase catalytic" evidence="1">
    <location>
        <begin position="1194"/>
        <end position="1383"/>
    </location>
</feature>
<dbReference type="CDD" id="cd00303">
    <property type="entry name" value="retropepsin_like"/>
    <property type="match status" value="1"/>
</dbReference>
<dbReference type="GO" id="GO:0015074">
    <property type="term" value="P:DNA integration"/>
    <property type="evidence" value="ECO:0007669"/>
    <property type="project" value="InterPro"/>
</dbReference>
<dbReference type="Gene3D" id="2.40.70.10">
    <property type="entry name" value="Acid Proteases"/>
    <property type="match status" value="1"/>
</dbReference>
<sequence>MLSSTCNLVLRAGLQPIQKGTAANIRNFLAQIQQQIYALKNLEQPVHNWDMLLLSILSKKLDTYTNRAYHLDKENPQELPTLNEFISFLEKRAMALEDSPAERLSNCFDKSKNSKVNNSIVTKIENECKFCKKNGHQIHMCPSFQTAIVQDRLKFVKTNFLCNICLKSHTGKCKFNFKCKICKLNHNSLLHEEPNTLKDIPVNLHVRNTTNTILLPTACINLLDNCGNSHRVKALLDSGSQVSLINISLVKRLNLKPKEEKTSVISMGGHKNIMNKSVELIICPDIQNIKLRVNSYVVDSITAPLPQQYIEISKINLPNNIKLADPTFYETGEILVLLGADIYFNILLDGHIKLDRGPVLQNTLFGYVVGGSVMCQKICNTGLIMVSNVLSCQHNADNLNTIMEQFWLSEKIPENININKQQLNKAEENFQKSFKLINNIFEVDLPLKAPLNELQLGNSFSAALQRFLSLEKKFKTQPQYFEQYKKFINEYLDLGHAKIVDISNYDVNNGPVYFLSHHAVMNEASKTTKLRVVFNGSMKTKNNTSLNDVMMNGPVVQKELFEILILFRTYKLTIICDIEKMFRNILINKDQRSLQNILWREDSRSPISCLQLQTVTYGLKASTYLATRCLKELASKYKNDFPQAAQALLYNTYVDDVLAGADNLSQLKELKGQLIGLLKLGNFKLHKWCSNTNEVLNDIPEEHKYFDEIGLNKNDNTIKTLGIKYNINTDSFTFSYPVNDTILNTKRNILAFIGKIYDPLGLIGPLVVIAKLYMQELWALKVEWDTILTDQQSSTWKKFMKNLKLMDKLIIKRCLYDNTQTNRVELIGYSDASFKAFGCCLYLKMVKKDGTVNVNLLCSKSRVAPLNKTLTIPQLELNGALLMAQLVCRVSEVLKSRFAHDVFLYTDSQIVLAWIVSGTTIKCNLYVNNRVKQINNLTKNFNWGYIQSSNNPADLLSRGNDPHKMQSQSLWWHGPAELKDKTFVHQTAVCSETPISNDLEVKVCNVQQEYSLMERFSDINKLQRVLAYMLRFYENCKNKQIKLQGNLTPQELQNSLKLIIKLTQKQYFSNEIDALLQEKPIKSNLCSLNPFLDKNRILRVGGRLQNSNKITYDKMHPIILPKSSYITHLIIQKEHLRLLHAGPKQLLSSLSQKYWLMNGIREIKKVTHKCITCFKLKAVAAKQLMGSLPIQRITNSRPFEVTGVDFCGPFSTKIARIRNPIISKSYIAIFVCFSTKAIHAELVSDLSTEAFLASLKRFIARRGIPREIFCDNAKTFKGAQNKLNDLFKLNINAVNNFCTNSYIKFRFIPSYSPEFGGLWEASVKSLKYHLKRIVGNVILTYEELNTVITQIEAVLNSRPLLPMSSDISNFEYLTPGHFLIGTALTSFPELDLSERPLNRLRFWDILTKLRQDFWKVWSRDYLTQLQNRPKWKHPYRNLKEGDLVIVRANSSPLVWPMARVVKTYEGPDKKVRVVDIKMANSDQIFRRSYTKLCPLPITD</sequence>
<name>A0AAU9TET2_EUPED</name>
<evidence type="ECO:0000313" key="3">
    <source>
        <dbReference type="Proteomes" id="UP001153954"/>
    </source>
</evidence>
<dbReference type="EMBL" id="CAKOGL010000003">
    <property type="protein sequence ID" value="CAH2084582.1"/>
    <property type="molecule type" value="Genomic_DNA"/>
</dbReference>
<dbReference type="Proteomes" id="UP001153954">
    <property type="component" value="Unassembled WGS sequence"/>
</dbReference>